<accession>A0A7R8CB39</accession>
<evidence type="ECO:0000313" key="3">
    <source>
        <dbReference type="Proteomes" id="UP000675881"/>
    </source>
</evidence>
<protein>
    <submittedName>
        <fullName evidence="2">(salmon louse) hypothetical protein</fullName>
    </submittedName>
</protein>
<name>A0A7R8CB39_LEPSM</name>
<proteinExistence type="predicted"/>
<feature type="compositionally biased region" description="Basic and acidic residues" evidence="1">
    <location>
        <begin position="97"/>
        <end position="112"/>
    </location>
</feature>
<feature type="compositionally biased region" description="Polar residues" evidence="1">
    <location>
        <begin position="117"/>
        <end position="136"/>
    </location>
</feature>
<feature type="region of interest" description="Disordered" evidence="1">
    <location>
        <begin position="1"/>
        <end position="36"/>
    </location>
</feature>
<keyword evidence="3" id="KW-1185">Reference proteome</keyword>
<reference evidence="2" key="1">
    <citation type="submission" date="2021-02" db="EMBL/GenBank/DDBJ databases">
        <authorList>
            <person name="Bekaert M."/>
        </authorList>
    </citation>
    <scope>NUCLEOTIDE SEQUENCE</scope>
    <source>
        <strain evidence="2">IoA-00</strain>
    </source>
</reference>
<evidence type="ECO:0000256" key="1">
    <source>
        <dbReference type="SAM" id="MobiDB-lite"/>
    </source>
</evidence>
<feature type="compositionally biased region" description="Basic and acidic residues" evidence="1">
    <location>
        <begin position="1"/>
        <end position="30"/>
    </location>
</feature>
<sequence length="136" mass="15776">MDKIQKEQAREIRDVKRDLGDEIKERKNEENEINQAHQRLRGRVKRLKLRVRKIKEVVMKDQVDSDDDDKGDILKILPQSDVGHNIIRKGQSSSYEILHESRRRTASEERRGFGRVTTDSSDTFPGSNDNCTLNCG</sequence>
<dbReference type="AlphaFoldDB" id="A0A7R8CB39"/>
<organism evidence="2 3">
    <name type="scientific">Lepeophtheirus salmonis</name>
    <name type="common">Salmon louse</name>
    <name type="synonym">Caligus salmonis</name>
    <dbReference type="NCBI Taxonomy" id="72036"/>
    <lineage>
        <taxon>Eukaryota</taxon>
        <taxon>Metazoa</taxon>
        <taxon>Ecdysozoa</taxon>
        <taxon>Arthropoda</taxon>
        <taxon>Crustacea</taxon>
        <taxon>Multicrustacea</taxon>
        <taxon>Hexanauplia</taxon>
        <taxon>Copepoda</taxon>
        <taxon>Siphonostomatoida</taxon>
        <taxon>Caligidae</taxon>
        <taxon>Lepeophtheirus</taxon>
    </lineage>
</organism>
<feature type="region of interest" description="Disordered" evidence="1">
    <location>
        <begin position="97"/>
        <end position="136"/>
    </location>
</feature>
<evidence type="ECO:0000313" key="2">
    <source>
        <dbReference type="EMBL" id="CAF2755704.1"/>
    </source>
</evidence>
<dbReference type="Proteomes" id="UP000675881">
    <property type="component" value="Chromosome 1"/>
</dbReference>
<dbReference type="EMBL" id="HG994580">
    <property type="protein sequence ID" value="CAF2755704.1"/>
    <property type="molecule type" value="Genomic_DNA"/>
</dbReference>
<gene>
    <name evidence="2" type="ORF">LSAA_1440</name>
</gene>